<protein>
    <submittedName>
        <fullName evidence="1">Uncharacterized protein</fullName>
    </submittedName>
</protein>
<name>A0A2R6S6S1_9APHY</name>
<reference evidence="1 2" key="1">
    <citation type="submission" date="2018-02" db="EMBL/GenBank/DDBJ databases">
        <title>Genome sequence of the basidiomycete white-rot fungus Phlebia centrifuga.</title>
        <authorList>
            <person name="Granchi Z."/>
            <person name="Peng M."/>
            <person name="de Vries R.P."/>
            <person name="Hilden K."/>
            <person name="Makela M.R."/>
            <person name="Grigoriev I."/>
            <person name="Riley R."/>
        </authorList>
    </citation>
    <scope>NUCLEOTIDE SEQUENCE [LARGE SCALE GENOMIC DNA]</scope>
    <source>
        <strain evidence="1 2">FBCC195</strain>
    </source>
</reference>
<accession>A0A2R6S6S1</accession>
<dbReference type="EMBL" id="MLYV02000016">
    <property type="protein sequence ID" value="PSS37943.1"/>
    <property type="molecule type" value="Genomic_DNA"/>
</dbReference>
<keyword evidence="2" id="KW-1185">Reference proteome</keyword>
<gene>
    <name evidence="1" type="ORF">PHLCEN_2v200</name>
</gene>
<organism evidence="1 2">
    <name type="scientific">Hermanssonia centrifuga</name>
    <dbReference type="NCBI Taxonomy" id="98765"/>
    <lineage>
        <taxon>Eukaryota</taxon>
        <taxon>Fungi</taxon>
        <taxon>Dikarya</taxon>
        <taxon>Basidiomycota</taxon>
        <taxon>Agaricomycotina</taxon>
        <taxon>Agaricomycetes</taxon>
        <taxon>Polyporales</taxon>
        <taxon>Meruliaceae</taxon>
        <taxon>Hermanssonia</taxon>
    </lineage>
</organism>
<sequence length="71" mass="8223">MPYMYRTRKLRVKCKYQVNQKSTFDFASAEDPGIFTEEKEGDVEVLVDEERVEEASAVNVEQPASVNMFEL</sequence>
<evidence type="ECO:0000313" key="1">
    <source>
        <dbReference type="EMBL" id="PSS37943.1"/>
    </source>
</evidence>
<proteinExistence type="predicted"/>
<dbReference type="Proteomes" id="UP000186601">
    <property type="component" value="Unassembled WGS sequence"/>
</dbReference>
<comment type="caution">
    <text evidence="1">The sequence shown here is derived from an EMBL/GenBank/DDBJ whole genome shotgun (WGS) entry which is preliminary data.</text>
</comment>
<evidence type="ECO:0000313" key="2">
    <source>
        <dbReference type="Proteomes" id="UP000186601"/>
    </source>
</evidence>
<dbReference type="AlphaFoldDB" id="A0A2R6S6S1"/>